<protein>
    <submittedName>
        <fullName evidence="1">Uncharacterized protein</fullName>
    </submittedName>
</protein>
<sequence>MTLSSIERARRALEADLLGKNAHDLGWPDLDTMAAYIVQVLEGGEDIAGFVNVDAARIALGEMFDGRDMREYGWPNAAAFAQSLAEAIAPDASPVEHSR</sequence>
<dbReference type="AlphaFoldDB" id="A0A1H4V074"/>
<keyword evidence="2" id="KW-1185">Reference proteome</keyword>
<name>A0A1H4V074_TSUTY</name>
<organism evidence="1 2">
    <name type="scientific">Tsukamurella tyrosinosolvens</name>
    <dbReference type="NCBI Taxonomy" id="57704"/>
    <lineage>
        <taxon>Bacteria</taxon>
        <taxon>Bacillati</taxon>
        <taxon>Actinomycetota</taxon>
        <taxon>Actinomycetes</taxon>
        <taxon>Mycobacteriales</taxon>
        <taxon>Tsukamurellaceae</taxon>
        <taxon>Tsukamurella</taxon>
    </lineage>
</organism>
<evidence type="ECO:0000313" key="1">
    <source>
        <dbReference type="EMBL" id="SEC74376.1"/>
    </source>
</evidence>
<evidence type="ECO:0000313" key="2">
    <source>
        <dbReference type="Proteomes" id="UP000182241"/>
    </source>
</evidence>
<dbReference type="EMBL" id="FNSA01000003">
    <property type="protein sequence ID" value="SEC74376.1"/>
    <property type="molecule type" value="Genomic_DNA"/>
</dbReference>
<accession>A0A1H4V074</accession>
<dbReference type="RefSeq" id="WP_068742892.1">
    <property type="nucleotide sequence ID" value="NZ_FNSA01000003.1"/>
</dbReference>
<gene>
    <name evidence="1" type="ORF">SAMN04489793_3097</name>
</gene>
<reference evidence="2" key="1">
    <citation type="submission" date="2016-10" db="EMBL/GenBank/DDBJ databases">
        <authorList>
            <person name="Varghese N."/>
            <person name="Submissions S."/>
        </authorList>
    </citation>
    <scope>NUCLEOTIDE SEQUENCE [LARGE SCALE GENOMIC DNA]</scope>
    <source>
        <strain evidence="2">DSM 44234</strain>
    </source>
</reference>
<dbReference type="STRING" id="57704.SAMN04489793_3097"/>
<dbReference type="Proteomes" id="UP000182241">
    <property type="component" value="Unassembled WGS sequence"/>
</dbReference>
<proteinExistence type="predicted"/>